<accession>A0A6I4J5U8</accession>
<dbReference type="GO" id="GO:0005886">
    <property type="term" value="C:plasma membrane"/>
    <property type="evidence" value="ECO:0007669"/>
    <property type="project" value="UniProtKB-SubCell"/>
</dbReference>
<comment type="subcellular location">
    <subcellularLocation>
        <location evidence="9">Cell membrane</location>
        <topology evidence="9">Lipid-anchor</topology>
    </subcellularLocation>
    <subcellularLocation>
        <location evidence="1">Membrane</location>
    </subcellularLocation>
</comment>
<dbReference type="PANTHER" id="PTHR30203">
    <property type="entry name" value="OUTER MEMBRANE CATION EFFLUX PROTEIN"/>
    <property type="match status" value="1"/>
</dbReference>
<dbReference type="SUPFAM" id="SSF56954">
    <property type="entry name" value="Outer membrane efflux proteins (OEP)"/>
    <property type="match status" value="1"/>
</dbReference>
<evidence type="ECO:0000256" key="8">
    <source>
        <dbReference type="ARBA" id="ARBA00023288"/>
    </source>
</evidence>
<evidence type="ECO:0000256" key="10">
    <source>
        <dbReference type="SAM" id="Coils"/>
    </source>
</evidence>
<evidence type="ECO:0000313" key="11">
    <source>
        <dbReference type="EMBL" id="MVO79488.1"/>
    </source>
</evidence>
<comment type="similarity">
    <text evidence="2 9">Belongs to the outer membrane factor (OMF) (TC 1.B.17) family.</text>
</comment>
<evidence type="ECO:0000256" key="9">
    <source>
        <dbReference type="RuleBase" id="RU362097"/>
    </source>
</evidence>
<evidence type="ECO:0000256" key="2">
    <source>
        <dbReference type="ARBA" id="ARBA00007613"/>
    </source>
</evidence>
<evidence type="ECO:0000313" key="12">
    <source>
        <dbReference type="Proteomes" id="UP000441389"/>
    </source>
</evidence>
<feature type="coiled-coil region" evidence="10">
    <location>
        <begin position="397"/>
        <end position="424"/>
    </location>
</feature>
<evidence type="ECO:0000256" key="6">
    <source>
        <dbReference type="ARBA" id="ARBA00023136"/>
    </source>
</evidence>
<keyword evidence="4 9" id="KW-0812">Transmembrane</keyword>
<dbReference type="GO" id="GO:0015562">
    <property type="term" value="F:efflux transmembrane transporter activity"/>
    <property type="evidence" value="ECO:0007669"/>
    <property type="project" value="InterPro"/>
</dbReference>
<evidence type="ECO:0000256" key="7">
    <source>
        <dbReference type="ARBA" id="ARBA00023139"/>
    </source>
</evidence>
<keyword evidence="10" id="KW-0175">Coiled coil</keyword>
<organism evidence="11 12">
    <name type="scientific">Sphingomonas horti</name>
    <dbReference type="NCBI Taxonomy" id="2682842"/>
    <lineage>
        <taxon>Bacteria</taxon>
        <taxon>Pseudomonadati</taxon>
        <taxon>Pseudomonadota</taxon>
        <taxon>Alphaproteobacteria</taxon>
        <taxon>Sphingomonadales</taxon>
        <taxon>Sphingomonadaceae</taxon>
        <taxon>Sphingomonas</taxon>
    </lineage>
</organism>
<keyword evidence="5 9" id="KW-0732">Signal</keyword>
<keyword evidence="8 9" id="KW-0449">Lipoprotein</keyword>
<reference evidence="11 12" key="1">
    <citation type="submission" date="2019-12" db="EMBL/GenBank/DDBJ databases">
        <authorList>
            <person name="Huq M.A."/>
        </authorList>
    </citation>
    <scope>NUCLEOTIDE SEQUENCE [LARGE SCALE GENOMIC DNA]</scope>
    <source>
        <strain evidence="11 12">MAH-20</strain>
    </source>
</reference>
<evidence type="ECO:0000256" key="1">
    <source>
        <dbReference type="ARBA" id="ARBA00004370"/>
    </source>
</evidence>
<dbReference type="InterPro" id="IPR010131">
    <property type="entry name" value="MdtP/NodT-like"/>
</dbReference>
<dbReference type="AlphaFoldDB" id="A0A6I4J5U8"/>
<dbReference type="EMBL" id="WQMS01000020">
    <property type="protein sequence ID" value="MVO79488.1"/>
    <property type="molecule type" value="Genomic_DNA"/>
</dbReference>
<gene>
    <name evidence="11" type="ORF">GON01_16265</name>
</gene>
<dbReference type="Gene3D" id="2.20.200.10">
    <property type="entry name" value="Outer membrane efflux proteins (OEP)"/>
    <property type="match status" value="1"/>
</dbReference>
<dbReference type="PROSITE" id="PS51257">
    <property type="entry name" value="PROKAR_LIPOPROTEIN"/>
    <property type="match status" value="1"/>
</dbReference>
<keyword evidence="3 9" id="KW-1134">Transmembrane beta strand</keyword>
<protein>
    <submittedName>
        <fullName evidence="11">Efflux transporter outer membrane subunit</fullName>
    </submittedName>
</protein>
<dbReference type="NCBIfam" id="TIGR01845">
    <property type="entry name" value="outer_NodT"/>
    <property type="match status" value="1"/>
</dbReference>
<name>A0A6I4J5U8_9SPHN</name>
<dbReference type="InterPro" id="IPR003423">
    <property type="entry name" value="OMP_efflux"/>
</dbReference>
<feature type="signal peptide" evidence="9">
    <location>
        <begin position="1"/>
        <end position="21"/>
    </location>
</feature>
<evidence type="ECO:0000256" key="3">
    <source>
        <dbReference type="ARBA" id="ARBA00022452"/>
    </source>
</evidence>
<dbReference type="Pfam" id="PF02321">
    <property type="entry name" value="OEP"/>
    <property type="match status" value="2"/>
</dbReference>
<keyword evidence="7 9" id="KW-0564">Palmitate</keyword>
<feature type="chain" id="PRO_5026379753" evidence="9">
    <location>
        <begin position="22"/>
        <end position="480"/>
    </location>
</feature>
<dbReference type="Proteomes" id="UP000441389">
    <property type="component" value="Unassembled WGS sequence"/>
</dbReference>
<evidence type="ECO:0000256" key="5">
    <source>
        <dbReference type="ARBA" id="ARBA00022729"/>
    </source>
</evidence>
<proteinExistence type="inferred from homology"/>
<dbReference type="PANTHER" id="PTHR30203:SF20">
    <property type="entry name" value="MULTIDRUG RESISTANCE OUTER MEMBRANE PROTEIN MDTP-RELATED"/>
    <property type="match status" value="1"/>
</dbReference>
<keyword evidence="6 9" id="KW-0472">Membrane</keyword>
<comment type="caution">
    <text evidence="11">The sequence shown here is derived from an EMBL/GenBank/DDBJ whole genome shotgun (WGS) entry which is preliminary data.</text>
</comment>
<evidence type="ECO:0000256" key="4">
    <source>
        <dbReference type="ARBA" id="ARBA00022692"/>
    </source>
</evidence>
<dbReference type="Gene3D" id="1.20.1600.10">
    <property type="entry name" value="Outer membrane efflux proteins (OEP)"/>
    <property type="match status" value="1"/>
</dbReference>
<keyword evidence="12" id="KW-1185">Reference proteome</keyword>
<sequence>MMDRMARIKPVIAAGAAIALAGCASVPTLAPKPSLASPEALGAERSLAGAQGPWPVADWWRGFGDPQLSRLIDEALAGSPDVAAAAARVRAAEALAQQAGAALQPQAQLDATAGGVKQSYNLGIPRQFVPKGIIDTGRITGSFAFDFDLWGRNRAALAAATSDAQAAAVDAAQARLMLSTGIAAAYAELAQLFAERDVAAEAVRVRQATAELTAKRVLNGLDTRGEQRQAESRVPAARAEVAALDEAIALTRNRLAALAGAGPDRGLAIERPQLTAAGAALPDRVALELIGRRPDIVAARLRTEAAASRIKVARAEFYPNVNLAAIVGLQSFGLDRLFDSGSLYGYAGPALSLPLFEGGRLEGNYRGARARYDEAVARYNGTLVTALHEVADAVASLRALDTRLAEQRQALAAAEEAARIARIRYQGGLANQLTALQADDTVLANRRAVTDLEARRFTLDIALIRALGGGFEGPQIAGLR</sequence>